<gene>
    <name evidence="3" type="ORF">D9619_000155</name>
</gene>
<dbReference type="SUPFAM" id="SSF52540">
    <property type="entry name" value="P-loop containing nucleoside triphosphate hydrolases"/>
    <property type="match status" value="1"/>
</dbReference>
<protein>
    <recommendedName>
        <fullName evidence="2">Nephrocystin 3-like N-terminal domain-containing protein</fullName>
    </recommendedName>
</protein>
<evidence type="ECO:0000256" key="1">
    <source>
        <dbReference type="ARBA" id="ARBA00022737"/>
    </source>
</evidence>
<dbReference type="EMBL" id="JAACJJ010000028">
    <property type="protein sequence ID" value="KAF5321143.1"/>
    <property type="molecule type" value="Genomic_DNA"/>
</dbReference>
<proteinExistence type="predicted"/>
<reference evidence="3 4" key="1">
    <citation type="journal article" date="2020" name="ISME J.">
        <title>Uncovering the hidden diversity of litter-decomposition mechanisms in mushroom-forming fungi.</title>
        <authorList>
            <person name="Floudas D."/>
            <person name="Bentzer J."/>
            <person name="Ahren D."/>
            <person name="Johansson T."/>
            <person name="Persson P."/>
            <person name="Tunlid A."/>
        </authorList>
    </citation>
    <scope>NUCLEOTIDE SEQUENCE [LARGE SCALE GENOMIC DNA]</scope>
    <source>
        <strain evidence="3 4">CBS 101986</strain>
    </source>
</reference>
<dbReference type="OrthoDB" id="7464126at2759"/>
<dbReference type="PANTHER" id="PTHR10039">
    <property type="entry name" value="AMELOGENIN"/>
    <property type="match status" value="1"/>
</dbReference>
<dbReference type="Pfam" id="PF24883">
    <property type="entry name" value="NPHP3_N"/>
    <property type="match status" value="1"/>
</dbReference>
<evidence type="ECO:0000259" key="2">
    <source>
        <dbReference type="Pfam" id="PF24883"/>
    </source>
</evidence>
<comment type="caution">
    <text evidence="3">The sequence shown here is derived from an EMBL/GenBank/DDBJ whole genome shotgun (WGS) entry which is preliminary data.</text>
</comment>
<evidence type="ECO:0000313" key="4">
    <source>
        <dbReference type="Proteomes" id="UP000567179"/>
    </source>
</evidence>
<sequence length="851" mass="96179">MFSNSRNVLFTGQPSFNHYESNYSMGTGAESLDEGIRLLLPHVVTGAIHNSGERFNAPSCHPETRIAIQDDILGWADELVASDGLNSLVTWLYGPAGAGKSAIAQTIAQKLHARGKLAASFFFSRERGSERRGSEINFVATLAHQLSQSVPSTKPHIAAAVRDNPLVFDLALHDQVDALIVAPLSAVYDASSDPDSPRVIVVDGLDECRQEKSAQKHVVDALISGLFRIPRQNHKLFITSRPEYSIVAIFKDYGEKLVRKLELNDRWSPDDDIRTFLTAGFARIRRSHFYFENYPAEKQWPSTADVNELVRRSSGQFVYASVVMKYVQPEEHFDPAARLKIVLELTNNEEEPYAELDALYEYLFSQVSAGAAKKALMVISLERMHSENKFKIPLPSMLSDFMCKNINEIEFWLRPFASALIWEKDGIRYLHASLPDFLSDHSRSKMFSAYSASLASAIIRQSFDVLQNEATFMASNHDLLPIVFMLPCYYAEKLPINDKIHLHEAISDFSIVDNILRRIGVDFIKYETIRSLAAYLEWILMESEGDVTQESRAVLVKPFTQIQAWLRGTMEYRGISGPFDESDSVDLWPFITIFPRDGIFLTTGLKPEILRGVSTALEICVPSASSTTSHGIRKRNIISKLSNRTELLCCLLPHMTQWRGRSDLLGRCALTPQRYALAFLRTCHYILRLPKDMLAQVMTVDRLVGFAPITQSVFMQFERKAFSHLVRLLSPDVELYFFVLYFTSVISDQGAASSQGTPWNSIQAIWSSERYSEMDKKPARQEQWGVPIWTMATSAKYYLRMVRGPYFSFRTRNSLPFLNDPTSPDYIRAATQATSTWISIGGFYGPSLPIT</sequence>
<keyword evidence="1" id="KW-0677">Repeat</keyword>
<dbReference type="Proteomes" id="UP000567179">
    <property type="component" value="Unassembled WGS sequence"/>
</dbReference>
<name>A0A8H5BES8_9AGAR</name>
<evidence type="ECO:0000313" key="3">
    <source>
        <dbReference type="EMBL" id="KAF5321143.1"/>
    </source>
</evidence>
<dbReference type="InterPro" id="IPR027417">
    <property type="entry name" value="P-loop_NTPase"/>
</dbReference>
<accession>A0A8H5BES8</accession>
<feature type="domain" description="Nephrocystin 3-like N-terminal" evidence="2">
    <location>
        <begin position="86"/>
        <end position="241"/>
    </location>
</feature>
<dbReference type="Gene3D" id="3.40.50.300">
    <property type="entry name" value="P-loop containing nucleotide triphosphate hydrolases"/>
    <property type="match status" value="1"/>
</dbReference>
<keyword evidence="4" id="KW-1185">Reference proteome</keyword>
<organism evidence="3 4">
    <name type="scientific">Psilocybe cf. subviscida</name>
    <dbReference type="NCBI Taxonomy" id="2480587"/>
    <lineage>
        <taxon>Eukaryota</taxon>
        <taxon>Fungi</taxon>
        <taxon>Dikarya</taxon>
        <taxon>Basidiomycota</taxon>
        <taxon>Agaricomycotina</taxon>
        <taxon>Agaricomycetes</taxon>
        <taxon>Agaricomycetidae</taxon>
        <taxon>Agaricales</taxon>
        <taxon>Agaricineae</taxon>
        <taxon>Strophariaceae</taxon>
        <taxon>Psilocybe</taxon>
    </lineage>
</organism>
<dbReference type="AlphaFoldDB" id="A0A8H5BES8"/>
<dbReference type="PANTHER" id="PTHR10039:SF14">
    <property type="entry name" value="NACHT DOMAIN-CONTAINING PROTEIN"/>
    <property type="match status" value="1"/>
</dbReference>
<dbReference type="InterPro" id="IPR056884">
    <property type="entry name" value="NPHP3-like_N"/>
</dbReference>